<dbReference type="AlphaFoldDB" id="W4M6S0"/>
<keyword evidence="2" id="KW-1185">Reference proteome</keyword>
<protein>
    <submittedName>
        <fullName evidence="1">Uncharacterized protein</fullName>
    </submittedName>
</protein>
<accession>W4M6S0</accession>
<reference evidence="1 2" key="1">
    <citation type="journal article" date="2014" name="Nature">
        <title>An environmental bacterial taxon with a large and distinct metabolic repertoire.</title>
        <authorList>
            <person name="Wilson M.C."/>
            <person name="Mori T."/>
            <person name="Ruckert C."/>
            <person name="Uria A.R."/>
            <person name="Helf M.J."/>
            <person name="Takada K."/>
            <person name="Gernert C."/>
            <person name="Steffens U.A."/>
            <person name="Heycke N."/>
            <person name="Schmitt S."/>
            <person name="Rinke C."/>
            <person name="Helfrich E.J."/>
            <person name="Brachmann A.O."/>
            <person name="Gurgui C."/>
            <person name="Wakimoto T."/>
            <person name="Kracht M."/>
            <person name="Crusemann M."/>
            <person name="Hentschel U."/>
            <person name="Abe I."/>
            <person name="Matsunaga S."/>
            <person name="Kalinowski J."/>
            <person name="Takeyama H."/>
            <person name="Piel J."/>
        </authorList>
    </citation>
    <scope>NUCLEOTIDE SEQUENCE [LARGE SCALE GENOMIC DNA]</scope>
    <source>
        <strain evidence="2">TSY2</strain>
    </source>
</reference>
<proteinExistence type="predicted"/>
<evidence type="ECO:0000313" key="2">
    <source>
        <dbReference type="Proteomes" id="UP000019140"/>
    </source>
</evidence>
<dbReference type="HOGENOM" id="CLU_2258582_0_0_7"/>
<comment type="caution">
    <text evidence="1">The sequence shown here is derived from an EMBL/GenBank/DDBJ whole genome shotgun (WGS) entry which is preliminary data.</text>
</comment>
<evidence type="ECO:0000313" key="1">
    <source>
        <dbReference type="EMBL" id="ETX05900.1"/>
    </source>
</evidence>
<dbReference type="EMBL" id="AZHX01000840">
    <property type="protein sequence ID" value="ETX05900.1"/>
    <property type="molecule type" value="Genomic_DNA"/>
</dbReference>
<name>W4M6S0_9BACT</name>
<organism evidence="1 2">
    <name type="scientific">Candidatus Entotheonella gemina</name>
    <dbReference type="NCBI Taxonomy" id="1429439"/>
    <lineage>
        <taxon>Bacteria</taxon>
        <taxon>Pseudomonadati</taxon>
        <taxon>Nitrospinota/Tectimicrobiota group</taxon>
        <taxon>Candidatus Tectimicrobiota</taxon>
        <taxon>Candidatus Entotheonellia</taxon>
        <taxon>Candidatus Entotheonellales</taxon>
        <taxon>Candidatus Entotheonellaceae</taxon>
        <taxon>Candidatus Entotheonella</taxon>
    </lineage>
</organism>
<gene>
    <name evidence="1" type="ORF">ETSY2_20305</name>
</gene>
<sequence length="103" mass="11538">MTSQQLILRFPEIKDDLYDEPLLAQFAETFGELLLLAENPGACSADYSPGNLYYLKLMGQIRLHMYGLVPKEKVLGHLQDLLDRHAADPEGFVESLLTADSTL</sequence>
<dbReference type="Proteomes" id="UP000019140">
    <property type="component" value="Unassembled WGS sequence"/>
</dbReference>